<dbReference type="PROSITE" id="PS51083">
    <property type="entry name" value="ZF_HIT"/>
    <property type="match status" value="1"/>
</dbReference>
<dbReference type="Pfam" id="PF04438">
    <property type="entry name" value="zf-HIT"/>
    <property type="match status" value="1"/>
</dbReference>
<accession>A0A0P4WAT1</accession>
<organism evidence="4">
    <name type="scientific">Scylla olivacea</name>
    <name type="common">Orange mud crab</name>
    <name type="synonym">Cancer olivacea</name>
    <dbReference type="NCBI Taxonomy" id="85551"/>
    <lineage>
        <taxon>Eukaryota</taxon>
        <taxon>Metazoa</taxon>
        <taxon>Ecdysozoa</taxon>
        <taxon>Arthropoda</taxon>
        <taxon>Crustacea</taxon>
        <taxon>Multicrustacea</taxon>
        <taxon>Malacostraca</taxon>
        <taxon>Eumalacostraca</taxon>
        <taxon>Eucarida</taxon>
        <taxon>Decapoda</taxon>
        <taxon>Pleocyemata</taxon>
        <taxon>Brachyura</taxon>
        <taxon>Eubrachyura</taxon>
        <taxon>Portunoidea</taxon>
        <taxon>Portunidae</taxon>
        <taxon>Portuninae</taxon>
        <taxon>Scylla</taxon>
    </lineage>
</organism>
<keyword evidence="1" id="KW-0479">Metal-binding</keyword>
<dbReference type="PANTHER" id="PTHR15555:SF0">
    <property type="entry name" value="ZINC FINGER HIT DOMAIN-CONTAINING PROTEIN 2"/>
    <property type="match status" value="1"/>
</dbReference>
<evidence type="ECO:0000313" key="4">
    <source>
        <dbReference type="EMBL" id="JAI64284.1"/>
    </source>
</evidence>
<sequence>MASAPVTAGKCTYCTNPSKYTCPRCNTLYCSSSCYRNPNHVQCSENFYRDQVEEEMHGCTVSEESRRKMMEILQRVKSGESVMEAEDGPLDSDDDENEEDLSVRMAGIDLNDSEAVWRNMTEEERQDFQKLVKKGNFEELIPAWSAWWDQEVQLVQEITSGSPTSPSYTANCPDVVEVPPLSELTVISCFLEMC</sequence>
<dbReference type="InterPro" id="IPR039646">
    <property type="entry name" value="ZNHIT2"/>
</dbReference>
<dbReference type="SUPFAM" id="SSF144232">
    <property type="entry name" value="HIT/MYND zinc finger-like"/>
    <property type="match status" value="1"/>
</dbReference>
<feature type="domain" description="HIT-type" evidence="3">
    <location>
        <begin position="11"/>
        <end position="43"/>
    </location>
</feature>
<feature type="region of interest" description="Disordered" evidence="2">
    <location>
        <begin position="78"/>
        <end position="98"/>
    </location>
</feature>
<keyword evidence="1" id="KW-0863">Zinc-finger</keyword>
<dbReference type="InterPro" id="IPR007529">
    <property type="entry name" value="Znf_HIT"/>
</dbReference>
<dbReference type="AlphaFoldDB" id="A0A0P4WAT1"/>
<reference evidence="4" key="1">
    <citation type="submission" date="2015-09" db="EMBL/GenBank/DDBJ databases">
        <title>Scylla olivacea transcriptome.</title>
        <authorList>
            <person name="Ikhwanuddin M."/>
        </authorList>
    </citation>
    <scope>NUCLEOTIDE SEQUENCE</scope>
</reference>
<proteinExistence type="predicted"/>
<dbReference type="GO" id="GO:0008270">
    <property type="term" value="F:zinc ion binding"/>
    <property type="evidence" value="ECO:0007669"/>
    <property type="project" value="UniProtKB-UniRule"/>
</dbReference>
<evidence type="ECO:0000256" key="2">
    <source>
        <dbReference type="SAM" id="MobiDB-lite"/>
    </source>
</evidence>
<dbReference type="PANTHER" id="PTHR15555">
    <property type="entry name" value="ZINC FINGER HIT DOMAIN CONTAINING PROTEIN 2 PROTEIN FON -RELATED"/>
    <property type="match status" value="1"/>
</dbReference>
<dbReference type="EMBL" id="GDRN01067946">
    <property type="protein sequence ID" value="JAI64284.1"/>
    <property type="molecule type" value="Transcribed_RNA"/>
</dbReference>
<evidence type="ECO:0000259" key="3">
    <source>
        <dbReference type="PROSITE" id="PS51083"/>
    </source>
</evidence>
<evidence type="ECO:0000256" key="1">
    <source>
        <dbReference type="PROSITE-ProRule" id="PRU00453"/>
    </source>
</evidence>
<keyword evidence="1" id="KW-0862">Zinc</keyword>
<protein>
    <recommendedName>
        <fullName evidence="3">HIT-type domain-containing protein</fullName>
    </recommendedName>
</protein>
<feature type="compositionally biased region" description="Acidic residues" evidence="2">
    <location>
        <begin position="83"/>
        <end position="98"/>
    </location>
</feature>
<dbReference type="CDD" id="cd23024">
    <property type="entry name" value="zf-HIT_ZNHIT2-3"/>
    <property type="match status" value="1"/>
</dbReference>
<dbReference type="Gene3D" id="3.30.60.190">
    <property type="match status" value="1"/>
</dbReference>
<name>A0A0P4WAT1_SCYOL</name>